<evidence type="ECO:0000313" key="1">
    <source>
        <dbReference type="EMBL" id="MDQ0285881.1"/>
    </source>
</evidence>
<reference evidence="1 2" key="1">
    <citation type="submission" date="2023-07" db="EMBL/GenBank/DDBJ databases">
        <title>Genomic Encyclopedia of Type Strains, Phase IV (KMG-IV): sequencing the most valuable type-strain genomes for metagenomic binning, comparative biology and taxonomic classification.</title>
        <authorList>
            <person name="Goeker M."/>
        </authorList>
    </citation>
    <scope>NUCLEOTIDE SEQUENCE [LARGE SCALE GENOMIC DNA]</scope>
    <source>
        <strain evidence="1 2">DSM 12396</strain>
    </source>
</reference>
<gene>
    <name evidence="1" type="ORF">J2Z49_000986</name>
</gene>
<dbReference type="Proteomes" id="UP001225644">
    <property type="component" value="Unassembled WGS sequence"/>
</dbReference>
<dbReference type="RefSeq" id="WP_307400332.1">
    <property type="nucleotide sequence ID" value="NZ_JAUSUX010000005.1"/>
</dbReference>
<dbReference type="EMBL" id="JAUSUX010000005">
    <property type="protein sequence ID" value="MDQ0285881.1"/>
    <property type="molecule type" value="Genomic_DNA"/>
</dbReference>
<name>A0ABU0AZJ3_9FIRM</name>
<accession>A0ABU0AZJ3</accession>
<sequence length="106" mass="11984">MGRAKFFRQKLISHVDSVAVKTVYSWLLHQTRERFGVAAGKAGLVAQKGYLLLTRSLVKRSEEQIVFPALLGEKYTESDRPRNSPGGRWYSHPGVTTTWRYTANSA</sequence>
<organism evidence="1 2">
    <name type="scientific">Desulfofundulus luciae</name>
    <dbReference type="NCBI Taxonomy" id="74702"/>
    <lineage>
        <taxon>Bacteria</taxon>
        <taxon>Bacillati</taxon>
        <taxon>Bacillota</taxon>
        <taxon>Clostridia</taxon>
        <taxon>Eubacteriales</taxon>
        <taxon>Peptococcaceae</taxon>
        <taxon>Desulfofundulus</taxon>
    </lineage>
</organism>
<evidence type="ECO:0000313" key="2">
    <source>
        <dbReference type="Proteomes" id="UP001225644"/>
    </source>
</evidence>
<protein>
    <submittedName>
        <fullName evidence="1">Uncharacterized protein</fullName>
    </submittedName>
</protein>
<proteinExistence type="predicted"/>
<comment type="caution">
    <text evidence="1">The sequence shown here is derived from an EMBL/GenBank/DDBJ whole genome shotgun (WGS) entry which is preliminary data.</text>
</comment>
<keyword evidence="2" id="KW-1185">Reference proteome</keyword>